<dbReference type="PANTHER" id="PTHR33607:SF2">
    <property type="entry name" value="ENDONUCLEASE-1"/>
    <property type="match status" value="1"/>
</dbReference>
<dbReference type="EMBL" id="LJQB01000027">
    <property type="protein sequence ID" value="KPW86188.1"/>
    <property type="molecule type" value="Genomic_DNA"/>
</dbReference>
<feature type="chain" id="PRO_5006163496" evidence="4">
    <location>
        <begin position="48"/>
        <end position="257"/>
    </location>
</feature>
<organism evidence="5 6">
    <name type="scientific">Pseudomonas congelans</name>
    <dbReference type="NCBI Taxonomy" id="200452"/>
    <lineage>
        <taxon>Bacteria</taxon>
        <taxon>Pseudomonadati</taxon>
        <taxon>Pseudomonadota</taxon>
        <taxon>Gammaproteobacteria</taxon>
        <taxon>Pseudomonadales</taxon>
        <taxon>Pseudomonadaceae</taxon>
        <taxon>Pseudomonas</taxon>
    </lineage>
</organism>
<reference evidence="5 6" key="1">
    <citation type="submission" date="2015-09" db="EMBL/GenBank/DDBJ databases">
        <title>Genome announcement of multiple Pseudomonas syringae strains.</title>
        <authorList>
            <person name="Thakur S."/>
            <person name="Wang P.W."/>
            <person name="Gong Y."/>
            <person name="Weir B.S."/>
            <person name="Guttman D.S."/>
        </authorList>
    </citation>
    <scope>NUCLEOTIDE SEQUENCE [LARGE SCALE GENOMIC DNA]</scope>
    <source>
        <strain evidence="5 6">ICMP19117</strain>
    </source>
</reference>
<dbReference type="Pfam" id="PF04231">
    <property type="entry name" value="Endonuclease_1"/>
    <property type="match status" value="1"/>
</dbReference>
<evidence type="ECO:0000256" key="4">
    <source>
        <dbReference type="SAM" id="SignalP"/>
    </source>
</evidence>
<dbReference type="PANTHER" id="PTHR33607">
    <property type="entry name" value="ENDONUCLEASE-1"/>
    <property type="match status" value="1"/>
</dbReference>
<accession>A0A0P9MQW6</accession>
<name>A0A0P9MQW6_9PSED</name>
<dbReference type="GO" id="GO:0004519">
    <property type="term" value="F:endonuclease activity"/>
    <property type="evidence" value="ECO:0007669"/>
    <property type="project" value="UniProtKB-KW"/>
</dbReference>
<keyword evidence="5" id="KW-0255">Endonuclease</keyword>
<dbReference type="Proteomes" id="UP000050411">
    <property type="component" value="Unassembled WGS sequence"/>
</dbReference>
<keyword evidence="4" id="KW-0732">Signal</keyword>
<feature type="signal peptide" evidence="4">
    <location>
        <begin position="1"/>
        <end position="47"/>
    </location>
</feature>
<evidence type="ECO:0000313" key="5">
    <source>
        <dbReference type="EMBL" id="KPW86188.1"/>
    </source>
</evidence>
<comment type="caution">
    <text evidence="5">The sequence shown here is derived from an EMBL/GenBank/DDBJ whole genome shotgun (WGS) entry which is preliminary data.</text>
</comment>
<evidence type="ECO:0000256" key="1">
    <source>
        <dbReference type="ARBA" id="ARBA00006429"/>
    </source>
</evidence>
<keyword evidence="3" id="KW-0378">Hydrolase</keyword>
<dbReference type="PATRIC" id="fig|200452.3.peg.2757"/>
<keyword evidence="2" id="KW-0540">Nuclease</keyword>
<dbReference type="InterPro" id="IPR007346">
    <property type="entry name" value="Endonuclease-I"/>
</dbReference>
<dbReference type="AlphaFoldDB" id="A0A0P9MQW6"/>
<evidence type="ECO:0000256" key="3">
    <source>
        <dbReference type="ARBA" id="ARBA00022801"/>
    </source>
</evidence>
<evidence type="ECO:0000256" key="2">
    <source>
        <dbReference type="ARBA" id="ARBA00022722"/>
    </source>
</evidence>
<dbReference type="SUPFAM" id="SSF54060">
    <property type="entry name" value="His-Me finger endonucleases"/>
    <property type="match status" value="1"/>
</dbReference>
<proteinExistence type="inferred from homology"/>
<protein>
    <submittedName>
        <fullName evidence="5">Endonuclease I</fullName>
    </submittedName>
</protein>
<dbReference type="InterPro" id="IPR044925">
    <property type="entry name" value="His-Me_finger_sf"/>
</dbReference>
<sequence>MSPSPGATTVACKYSGHCRRKIDGMMFRFSKLLCTTLLISASFAAQAQAPRTFSEAKKVAWGLYAPQSTEFYCGCKYTGKRVDLAGCGYVPRKSAKRASRIEWEHIVPAWQIGHLRQCWQNGGRKNCTRTDAVYKRAEADLHNLVPSIGEVNGDRSNFSFGWIPEQKGQYGSCLTQVDFKAKKVMPRPSIRGMIARTYFYMSKQYNLRLSRQDRQLYQAWDKTYPPQVWERQRNQQVACVMGRGNDFVGPVDLKACK</sequence>
<dbReference type="GO" id="GO:0016787">
    <property type="term" value="F:hydrolase activity"/>
    <property type="evidence" value="ECO:0007669"/>
    <property type="project" value="UniProtKB-KW"/>
</dbReference>
<comment type="similarity">
    <text evidence="1">Belongs to the EndA/NucM nuclease family.</text>
</comment>
<gene>
    <name evidence="5" type="ORF">ALO92_04891</name>
</gene>
<evidence type="ECO:0000313" key="6">
    <source>
        <dbReference type="Proteomes" id="UP000050411"/>
    </source>
</evidence>